<reference evidence="2" key="1">
    <citation type="journal article" date="2020" name="Nature">
        <title>Giant virus diversity and host interactions through global metagenomics.</title>
        <authorList>
            <person name="Schulz F."/>
            <person name="Roux S."/>
            <person name="Paez-Espino D."/>
            <person name="Jungbluth S."/>
            <person name="Walsh D.A."/>
            <person name="Denef V.J."/>
            <person name="McMahon K.D."/>
            <person name="Konstantinidis K.T."/>
            <person name="Eloe-Fadrosh E.A."/>
            <person name="Kyrpides N.C."/>
            <person name="Woyke T."/>
        </authorList>
    </citation>
    <scope>NUCLEOTIDE SEQUENCE</scope>
    <source>
        <strain evidence="2">GVMAG-M-3300027833-19</strain>
    </source>
</reference>
<feature type="compositionally biased region" description="Polar residues" evidence="1">
    <location>
        <begin position="226"/>
        <end position="235"/>
    </location>
</feature>
<evidence type="ECO:0000256" key="1">
    <source>
        <dbReference type="SAM" id="MobiDB-lite"/>
    </source>
</evidence>
<feature type="compositionally biased region" description="Basic and acidic residues" evidence="1">
    <location>
        <begin position="236"/>
        <end position="245"/>
    </location>
</feature>
<sequence length="262" mass="29757">MLTFEPVIDLVVNFKHLYISDLLTENEKKFILLTLHKIYTISVDTYEEYSKVDIDTEQFVRAVRITVDKLKKQIPRCEEAFQKILDSTDLLKDNYNDYYKDYVGSQNSMIIAENFIQDVAGTVDKSPKLALQFRKIIQHLRDMTNKLVAQDPRYKDTFGSLLDHADNSYSEIKKSLAEDGEDMEQLEKDDADGDDGGIGEALSELTKGMKIGEDGDTEGTEDIMASLNQVTQTFKESLKEAKEEDSSASDNITIHSDPTVKE</sequence>
<organism evidence="2">
    <name type="scientific">viral metagenome</name>
    <dbReference type="NCBI Taxonomy" id="1070528"/>
    <lineage>
        <taxon>unclassified sequences</taxon>
        <taxon>metagenomes</taxon>
        <taxon>organismal metagenomes</taxon>
    </lineage>
</organism>
<evidence type="ECO:0000313" key="2">
    <source>
        <dbReference type="EMBL" id="QHU30737.1"/>
    </source>
</evidence>
<accession>A0A6C0LJP2</accession>
<dbReference type="AlphaFoldDB" id="A0A6C0LJP2"/>
<name>A0A6C0LJP2_9ZZZZ</name>
<feature type="region of interest" description="Disordered" evidence="1">
    <location>
        <begin position="177"/>
        <end position="262"/>
    </location>
</feature>
<dbReference type="EMBL" id="MN740515">
    <property type="protein sequence ID" value="QHU30737.1"/>
    <property type="molecule type" value="Genomic_DNA"/>
</dbReference>
<protein>
    <submittedName>
        <fullName evidence="2">Uncharacterized protein</fullName>
    </submittedName>
</protein>
<feature type="compositionally biased region" description="Acidic residues" evidence="1">
    <location>
        <begin position="178"/>
        <end position="197"/>
    </location>
</feature>
<proteinExistence type="predicted"/>